<sequence length="168" mass="19090">MANMPISKPPLAMANVLNDNSIEIFPEHSSTVPNIRRQSPLVDHNQQERHNKVSNFIPFVTSKEDKCGVCKEERRECLIEKDGERCKPCRLKGRKCSLIGKRAGDIRVKSEKCDACKKDRRICVVVMAGERCVYCESRGCRCTLIEERTPKGKLSRDKKRVLSDAQSV</sequence>
<protein>
    <recommendedName>
        <fullName evidence="3">Zn(2)-C6 fungal-type domain-containing protein</fullName>
    </recommendedName>
</protein>
<organism evidence="1 2">
    <name type="scientific">Microthyrium microscopicum</name>
    <dbReference type="NCBI Taxonomy" id="703497"/>
    <lineage>
        <taxon>Eukaryota</taxon>
        <taxon>Fungi</taxon>
        <taxon>Dikarya</taxon>
        <taxon>Ascomycota</taxon>
        <taxon>Pezizomycotina</taxon>
        <taxon>Dothideomycetes</taxon>
        <taxon>Dothideomycetes incertae sedis</taxon>
        <taxon>Microthyriales</taxon>
        <taxon>Microthyriaceae</taxon>
        <taxon>Microthyrium</taxon>
    </lineage>
</organism>
<dbReference type="Proteomes" id="UP000799302">
    <property type="component" value="Unassembled WGS sequence"/>
</dbReference>
<evidence type="ECO:0000313" key="2">
    <source>
        <dbReference type="Proteomes" id="UP000799302"/>
    </source>
</evidence>
<name>A0A6A6US00_9PEZI</name>
<proteinExistence type="predicted"/>
<dbReference type="EMBL" id="MU004230">
    <property type="protein sequence ID" value="KAF2675065.1"/>
    <property type="molecule type" value="Genomic_DNA"/>
</dbReference>
<keyword evidence="2" id="KW-1185">Reference proteome</keyword>
<accession>A0A6A6US00</accession>
<gene>
    <name evidence="1" type="ORF">BT63DRAFT_27800</name>
</gene>
<evidence type="ECO:0008006" key="3">
    <source>
        <dbReference type="Google" id="ProtNLM"/>
    </source>
</evidence>
<dbReference type="AlphaFoldDB" id="A0A6A6US00"/>
<reference evidence="1" key="1">
    <citation type="journal article" date="2020" name="Stud. Mycol.">
        <title>101 Dothideomycetes genomes: a test case for predicting lifestyles and emergence of pathogens.</title>
        <authorList>
            <person name="Haridas S."/>
            <person name="Albert R."/>
            <person name="Binder M."/>
            <person name="Bloem J."/>
            <person name="Labutti K."/>
            <person name="Salamov A."/>
            <person name="Andreopoulos B."/>
            <person name="Baker S."/>
            <person name="Barry K."/>
            <person name="Bills G."/>
            <person name="Bluhm B."/>
            <person name="Cannon C."/>
            <person name="Castanera R."/>
            <person name="Culley D."/>
            <person name="Daum C."/>
            <person name="Ezra D."/>
            <person name="Gonzalez J."/>
            <person name="Henrissat B."/>
            <person name="Kuo A."/>
            <person name="Liang C."/>
            <person name="Lipzen A."/>
            <person name="Lutzoni F."/>
            <person name="Magnuson J."/>
            <person name="Mondo S."/>
            <person name="Nolan M."/>
            <person name="Ohm R."/>
            <person name="Pangilinan J."/>
            <person name="Park H.-J."/>
            <person name="Ramirez L."/>
            <person name="Alfaro M."/>
            <person name="Sun H."/>
            <person name="Tritt A."/>
            <person name="Yoshinaga Y."/>
            <person name="Zwiers L.-H."/>
            <person name="Turgeon B."/>
            <person name="Goodwin S."/>
            <person name="Spatafora J."/>
            <person name="Crous P."/>
            <person name="Grigoriev I."/>
        </authorList>
    </citation>
    <scope>NUCLEOTIDE SEQUENCE</scope>
    <source>
        <strain evidence="1">CBS 115976</strain>
    </source>
</reference>
<evidence type="ECO:0000313" key="1">
    <source>
        <dbReference type="EMBL" id="KAF2675065.1"/>
    </source>
</evidence>